<dbReference type="Gene3D" id="1.10.1240.60">
    <property type="match status" value="1"/>
</dbReference>
<evidence type="ECO:0000256" key="1">
    <source>
        <dbReference type="ARBA" id="ARBA00022700"/>
    </source>
</evidence>
<dbReference type="InterPro" id="IPR036305">
    <property type="entry name" value="RGS_sf"/>
</dbReference>
<dbReference type="SMART" id="SM00315">
    <property type="entry name" value="RGS"/>
    <property type="match status" value="1"/>
</dbReference>
<evidence type="ECO:0000313" key="5">
    <source>
        <dbReference type="Proteomes" id="UP000242457"/>
    </source>
</evidence>
<keyword evidence="1" id="KW-0734">Signal transduction inhibitor</keyword>
<dbReference type="SUPFAM" id="SSF48097">
    <property type="entry name" value="Regulator of G-protein signaling, RGS"/>
    <property type="match status" value="1"/>
</dbReference>
<dbReference type="PANTHER" id="PTHR45746:SF5">
    <property type="entry name" value="REGULATOR OF G-PROTEIN SIGNALING 7"/>
    <property type="match status" value="1"/>
</dbReference>
<dbReference type="AlphaFoldDB" id="A0A2A3E314"/>
<dbReference type="GO" id="GO:0005096">
    <property type="term" value="F:GTPase activator activity"/>
    <property type="evidence" value="ECO:0007669"/>
    <property type="project" value="TreeGrafter"/>
</dbReference>
<gene>
    <name evidence="4" type="ORF">APICC_07193</name>
</gene>
<proteinExistence type="predicted"/>
<dbReference type="SUPFAM" id="SSF46785">
    <property type="entry name" value="Winged helix' DNA-binding domain"/>
    <property type="match status" value="1"/>
</dbReference>
<dbReference type="PRINTS" id="PR01301">
    <property type="entry name" value="RGSPROTEIN"/>
</dbReference>
<dbReference type="GO" id="GO:0005886">
    <property type="term" value="C:plasma membrane"/>
    <property type="evidence" value="ECO:0007669"/>
    <property type="project" value="TreeGrafter"/>
</dbReference>
<dbReference type="InterPro" id="IPR036284">
    <property type="entry name" value="GGL_sf"/>
</dbReference>
<dbReference type="STRING" id="94128.A0A2A3E314"/>
<dbReference type="Pfam" id="PF00631">
    <property type="entry name" value="G-gamma"/>
    <property type="match status" value="1"/>
</dbReference>
<name>A0A2A3E314_APICC</name>
<feature type="compositionally biased region" description="Gly residues" evidence="2">
    <location>
        <begin position="393"/>
        <end position="402"/>
    </location>
</feature>
<dbReference type="InterPro" id="IPR016137">
    <property type="entry name" value="RGS"/>
</dbReference>
<dbReference type="Gene3D" id="1.10.167.10">
    <property type="entry name" value="Regulator of G-protein Signalling 4, domain 2"/>
    <property type="match status" value="1"/>
</dbReference>
<evidence type="ECO:0000313" key="4">
    <source>
        <dbReference type="EMBL" id="PBC26107.1"/>
    </source>
</evidence>
<feature type="domain" description="RGS" evidence="3">
    <location>
        <begin position="263"/>
        <end position="355"/>
    </location>
</feature>
<reference evidence="4 5" key="1">
    <citation type="submission" date="2014-07" db="EMBL/GenBank/DDBJ databases">
        <title>Genomic and transcriptomic analysis on Apis cerana provide comprehensive insights into honey bee biology.</title>
        <authorList>
            <person name="Diao Q."/>
            <person name="Sun L."/>
            <person name="Zheng H."/>
            <person name="Zheng H."/>
            <person name="Xu S."/>
            <person name="Wang S."/>
            <person name="Zeng Z."/>
            <person name="Hu F."/>
            <person name="Su S."/>
            <person name="Wu J."/>
        </authorList>
    </citation>
    <scope>NUCLEOTIDE SEQUENCE [LARGE SCALE GENOMIC DNA]</scope>
    <source>
        <tissue evidence="4">Pupae without intestine</tissue>
    </source>
</reference>
<dbReference type="Pfam" id="PF18148">
    <property type="entry name" value="RGS_DHEX"/>
    <property type="match status" value="1"/>
</dbReference>
<evidence type="ECO:0000259" key="3">
    <source>
        <dbReference type="PROSITE" id="PS50132"/>
    </source>
</evidence>
<dbReference type="Gene3D" id="4.10.260.10">
    <property type="entry name" value="Transducin (heterotrimeric G protein), gamma chain"/>
    <property type="match status" value="1"/>
</dbReference>
<dbReference type="Proteomes" id="UP000242457">
    <property type="component" value="Unassembled WGS sequence"/>
</dbReference>
<dbReference type="SUPFAM" id="SSF48670">
    <property type="entry name" value="Transducin (heterotrimeric G protein), gamma chain"/>
    <property type="match status" value="1"/>
</dbReference>
<dbReference type="InterPro" id="IPR036390">
    <property type="entry name" value="WH_DNA-bd_sf"/>
</dbReference>
<sequence length="1050" mass="118294">MLSSEQFFLEAVHIANQLCQYGYFFPVNDSKTLTVRDDSSLYRFQTPCYWPWQHKIPDNMEYAIYLAKRTLRNKQRHALEDYEIEALNSLRRNLQNKWDMIQLQAEEQKEFATEYVRLSKERKKGDKIVSDSQERAFWRVYRPPPGCLSSLEVTPVPTRFHPGLSRPPSRKRTITDLQREVALLKNSLTRTRIKVSAAIENFNSYFETYMEYDPMFVQPQPSNPWITDDQTFWQLNSPLLVSRPQFLTVEIPTEKRVKRWALSMEELMSDPTGLQEFTQYLRKEYSHENIRFWLAVKDLRHSFQAKIPDKVNEIFREFLAPGAPCEINIDGKTMEKVHQEMKNPNRFTFDSAAEHYMMFFFGGQAKKKVSSTSTSISAPTPTTSTLQHHAVTAGGGGGSGGGSKRRGSDRSLSGSAHELAICGIRDMSSMPRVPHSHSQSNLTDIPYRLRRLSLCNYVNEMDFLYVVDVQHKHDIFISSLKLFVSYVICLVGLFVHDVSKRGAIRKDETLADSNEERNVKIKSYNKVGVVRDAGTSETSMARPVDDVCPWDVVPGPSIEHDIDTGAQLRHPISSGVTSSVESQAEEGNNNLISQSHSIEVAARPSRKNSSQFDSCSSSSDVSLAVTEAVSEHLRKSCSLQQSSSTGGGTSTSERVGMTTRNYSIGSVGGRAKLGEIGRPSASSFNYPSPQHSLEYSHVVTEIRSEGKDIAEVVETETRSKLTLLEKEHTKKTLSKAPLISISAIVGDLASDSFAAQAEERKEDDCGKGVAAKEGEVEIEKRKGEVEGDKGDVVTVAEENLAVSTRVETETEESLEEAQVVPVWEPDTRQDDQIAPVTQPAPQQKRDNNVNEVCPWEDECRVFIGFIGFSVLSLPQYQDPCDLNKFQFSNQLLSIVLSDKSTVCYWNDSTIRYHLRALTYSRWTIWWIAKTIGLTPISKKGLSCCTKRGGTPAVLVMMLTSAQFLNVSGLPHPLASVPFSQVPHILPDDKSYTSYVVINNIEKLFEKICTPERRIRKLQNLIEKAKRNSQVDDKIISTVQSVPQDRILTDN</sequence>
<dbReference type="EMBL" id="KZ288409">
    <property type="protein sequence ID" value="PBC26107.1"/>
    <property type="molecule type" value="Genomic_DNA"/>
</dbReference>
<dbReference type="SMART" id="SM00224">
    <property type="entry name" value="GGL"/>
    <property type="match status" value="1"/>
</dbReference>
<protein>
    <submittedName>
        <fullName evidence="4">Regulator of G-protein signaling</fullName>
    </submittedName>
</protein>
<dbReference type="InterPro" id="IPR015898">
    <property type="entry name" value="G-protein_gamma-like_dom"/>
</dbReference>
<organism evidence="4 5">
    <name type="scientific">Apis cerana cerana</name>
    <name type="common">Oriental honeybee</name>
    <dbReference type="NCBI Taxonomy" id="94128"/>
    <lineage>
        <taxon>Eukaryota</taxon>
        <taxon>Metazoa</taxon>
        <taxon>Ecdysozoa</taxon>
        <taxon>Arthropoda</taxon>
        <taxon>Hexapoda</taxon>
        <taxon>Insecta</taxon>
        <taxon>Pterygota</taxon>
        <taxon>Neoptera</taxon>
        <taxon>Endopterygota</taxon>
        <taxon>Hymenoptera</taxon>
        <taxon>Apocrita</taxon>
        <taxon>Aculeata</taxon>
        <taxon>Apoidea</taxon>
        <taxon>Anthophila</taxon>
        <taxon>Apidae</taxon>
        <taxon>Apis</taxon>
    </lineage>
</organism>
<dbReference type="InterPro" id="IPR047017">
    <property type="entry name" value="RGS6/7/9/11_DHEX_sf"/>
</dbReference>
<dbReference type="GO" id="GO:0043005">
    <property type="term" value="C:neuron projection"/>
    <property type="evidence" value="ECO:0007669"/>
    <property type="project" value="TreeGrafter"/>
</dbReference>
<dbReference type="SMART" id="SM01224">
    <property type="entry name" value="G_gamma"/>
    <property type="match status" value="1"/>
</dbReference>
<feature type="region of interest" description="Disordered" evidence="2">
    <location>
        <begin position="574"/>
        <end position="594"/>
    </location>
</feature>
<dbReference type="PANTHER" id="PTHR45746">
    <property type="entry name" value="LP21163P"/>
    <property type="match status" value="1"/>
</dbReference>
<keyword evidence="5" id="KW-1185">Reference proteome</keyword>
<dbReference type="InterPro" id="IPR047016">
    <property type="entry name" value="RGS6/7/9/11"/>
</dbReference>
<dbReference type="GO" id="GO:0008277">
    <property type="term" value="P:regulation of G protein-coupled receptor signaling pathway"/>
    <property type="evidence" value="ECO:0007669"/>
    <property type="project" value="InterPro"/>
</dbReference>
<dbReference type="GO" id="GO:0007186">
    <property type="term" value="P:G protein-coupled receptor signaling pathway"/>
    <property type="evidence" value="ECO:0007669"/>
    <property type="project" value="InterPro"/>
</dbReference>
<dbReference type="InterPro" id="IPR044926">
    <property type="entry name" value="RGS_subdomain_2"/>
</dbReference>
<feature type="region of interest" description="Disordered" evidence="2">
    <location>
        <begin position="372"/>
        <end position="414"/>
    </location>
</feature>
<dbReference type="CDD" id="cd00068">
    <property type="entry name" value="GGL"/>
    <property type="match status" value="1"/>
</dbReference>
<evidence type="ECO:0000256" key="2">
    <source>
        <dbReference type="SAM" id="MobiDB-lite"/>
    </source>
</evidence>
<dbReference type="PROSITE" id="PS50132">
    <property type="entry name" value="RGS"/>
    <property type="match status" value="1"/>
</dbReference>
<dbReference type="GO" id="GO:0009968">
    <property type="term" value="P:negative regulation of signal transduction"/>
    <property type="evidence" value="ECO:0007669"/>
    <property type="project" value="UniProtKB-KW"/>
</dbReference>
<dbReference type="OrthoDB" id="196547at2759"/>
<feature type="region of interest" description="Disordered" evidence="2">
    <location>
        <begin position="635"/>
        <end position="655"/>
    </location>
</feature>
<dbReference type="InterPro" id="IPR036388">
    <property type="entry name" value="WH-like_DNA-bd_sf"/>
</dbReference>
<feature type="compositionally biased region" description="Low complexity" evidence="2">
    <location>
        <begin position="372"/>
        <end position="385"/>
    </location>
</feature>
<accession>A0A2A3E314</accession>
<dbReference type="Pfam" id="PF00615">
    <property type="entry name" value="RGS"/>
    <property type="match status" value="1"/>
</dbReference>
<dbReference type="InterPro" id="IPR040759">
    <property type="entry name" value="RGS_DHEX"/>
</dbReference>
<dbReference type="GO" id="GO:0005737">
    <property type="term" value="C:cytoplasm"/>
    <property type="evidence" value="ECO:0007669"/>
    <property type="project" value="TreeGrafter"/>
</dbReference>
<feature type="region of interest" description="Disordered" evidence="2">
    <location>
        <begin position="804"/>
        <end position="830"/>
    </location>
</feature>
<dbReference type="Gene3D" id="1.10.10.10">
    <property type="entry name" value="Winged helix-like DNA-binding domain superfamily/Winged helix DNA-binding domain"/>
    <property type="match status" value="1"/>
</dbReference>